<dbReference type="UniPathway" id="UPA00077">
    <property type="reaction ID" value="UER00154"/>
</dbReference>
<dbReference type="GeneID" id="93428639"/>
<dbReference type="GO" id="GO:0046654">
    <property type="term" value="P:tetrahydrofolate biosynthetic process"/>
    <property type="evidence" value="ECO:0007669"/>
    <property type="project" value="UniProtKB-UniRule"/>
</dbReference>
<accession>A0A096ANB6</accession>
<dbReference type="GO" id="GO:0046656">
    <property type="term" value="P:folic acid biosynthetic process"/>
    <property type="evidence" value="ECO:0007669"/>
    <property type="project" value="UniProtKB-UniRule"/>
</dbReference>
<evidence type="ECO:0000256" key="3">
    <source>
        <dbReference type="ARBA" id="ARBA00005708"/>
    </source>
</evidence>
<dbReference type="Pfam" id="PF02152">
    <property type="entry name" value="FolB"/>
    <property type="match status" value="1"/>
</dbReference>
<feature type="domain" description="Dihydroneopterin aldolase/epimerase" evidence="7">
    <location>
        <begin position="6"/>
        <end position="117"/>
    </location>
</feature>
<protein>
    <recommendedName>
        <fullName evidence="6">7,8-dihydroneopterin aldolase</fullName>
        <ecNumber evidence="6">4.1.2.25</ecNumber>
    </recommendedName>
</protein>
<dbReference type="GO" id="GO:0004150">
    <property type="term" value="F:dihydroneopterin aldolase activity"/>
    <property type="evidence" value="ECO:0007669"/>
    <property type="project" value="UniProtKB-UniRule"/>
</dbReference>
<dbReference type="InterPro" id="IPR006156">
    <property type="entry name" value="Dihydroneopterin_aldolase"/>
</dbReference>
<evidence type="ECO:0000256" key="6">
    <source>
        <dbReference type="RuleBase" id="RU362079"/>
    </source>
</evidence>
<name>A0A096ANB6_9BURK</name>
<reference evidence="8 9" key="1">
    <citation type="submission" date="2014-07" db="EMBL/GenBank/DDBJ databases">
        <authorList>
            <person name="McCorrison J."/>
            <person name="Sanka R."/>
            <person name="Torralba M."/>
            <person name="Gillis M."/>
            <person name="Haft D.H."/>
            <person name="Methe B."/>
            <person name="Sutton G."/>
            <person name="Nelson K.E."/>
        </authorList>
    </citation>
    <scope>NUCLEOTIDE SEQUENCE [LARGE SCALE GENOMIC DNA]</scope>
    <source>
        <strain evidence="8 9">DNF00040</strain>
    </source>
</reference>
<evidence type="ECO:0000256" key="4">
    <source>
        <dbReference type="ARBA" id="ARBA00022909"/>
    </source>
</evidence>
<dbReference type="OrthoDB" id="8521219at2"/>
<comment type="caution">
    <text evidence="8">The sequence shown here is derived from an EMBL/GenBank/DDBJ whole genome shotgun (WGS) entry which is preliminary data.</text>
</comment>
<gene>
    <name evidence="8" type="ORF">HMPREF2130_01275</name>
</gene>
<dbReference type="PANTHER" id="PTHR42844">
    <property type="entry name" value="DIHYDRONEOPTERIN ALDOLASE 1-RELATED"/>
    <property type="match status" value="1"/>
</dbReference>
<dbReference type="Proteomes" id="UP000029629">
    <property type="component" value="Unassembled WGS sequence"/>
</dbReference>
<dbReference type="eggNOG" id="COG1539">
    <property type="taxonomic scope" value="Bacteria"/>
</dbReference>
<dbReference type="AlphaFoldDB" id="A0A096ANB6"/>
<keyword evidence="9" id="KW-1185">Reference proteome</keyword>
<evidence type="ECO:0000256" key="2">
    <source>
        <dbReference type="ARBA" id="ARBA00005013"/>
    </source>
</evidence>
<evidence type="ECO:0000256" key="1">
    <source>
        <dbReference type="ARBA" id="ARBA00001353"/>
    </source>
</evidence>
<organism evidence="8 9">
    <name type="scientific">Oligella urethralis DNF00040</name>
    <dbReference type="NCBI Taxonomy" id="1401065"/>
    <lineage>
        <taxon>Bacteria</taxon>
        <taxon>Pseudomonadati</taxon>
        <taxon>Pseudomonadota</taxon>
        <taxon>Betaproteobacteria</taxon>
        <taxon>Burkholderiales</taxon>
        <taxon>Alcaligenaceae</taxon>
        <taxon>Oligella</taxon>
    </lineage>
</organism>
<dbReference type="NCBIfam" id="TIGR00525">
    <property type="entry name" value="folB"/>
    <property type="match status" value="1"/>
</dbReference>
<evidence type="ECO:0000259" key="7">
    <source>
        <dbReference type="SMART" id="SM00905"/>
    </source>
</evidence>
<dbReference type="SMART" id="SM00905">
    <property type="entry name" value="FolB"/>
    <property type="match status" value="1"/>
</dbReference>
<dbReference type="EC" id="4.1.2.25" evidence="6"/>
<dbReference type="GO" id="GO:0005737">
    <property type="term" value="C:cytoplasm"/>
    <property type="evidence" value="ECO:0007669"/>
    <property type="project" value="TreeGrafter"/>
</dbReference>
<dbReference type="NCBIfam" id="TIGR00526">
    <property type="entry name" value="folB_dom"/>
    <property type="match status" value="1"/>
</dbReference>
<evidence type="ECO:0000313" key="9">
    <source>
        <dbReference type="Proteomes" id="UP000029629"/>
    </source>
</evidence>
<dbReference type="PANTHER" id="PTHR42844:SF1">
    <property type="entry name" value="DIHYDRONEOPTERIN ALDOLASE 1-RELATED"/>
    <property type="match status" value="1"/>
</dbReference>
<dbReference type="InterPro" id="IPR006157">
    <property type="entry name" value="FolB_dom"/>
</dbReference>
<evidence type="ECO:0000256" key="5">
    <source>
        <dbReference type="ARBA" id="ARBA00023239"/>
    </source>
</evidence>
<dbReference type="InterPro" id="IPR043133">
    <property type="entry name" value="GTP-CH-I_C/QueF"/>
</dbReference>
<comment type="similarity">
    <text evidence="3 6">Belongs to the DHNA family.</text>
</comment>
<comment type="function">
    <text evidence="6">Catalyzes the conversion of 7,8-dihydroneopterin to 6-hydroxymethyl-7,8-dihydropterin.</text>
</comment>
<proteinExistence type="inferred from homology"/>
<sequence>MNTITIFFKRLAIEARIGVLPRELKNTQRIYVDVEISVQPTQDVNDLDIKTVLDYRQLRQAIIEECTRKHVHLVEALGQMITTRLLNDFSEVVAVKLRISKPSAFDDCDAVGIEFNVSR</sequence>
<evidence type="ECO:0000313" key="8">
    <source>
        <dbReference type="EMBL" id="KGF32127.1"/>
    </source>
</evidence>
<dbReference type="EMBL" id="JRNI01000006">
    <property type="protein sequence ID" value="KGF32127.1"/>
    <property type="molecule type" value="Genomic_DNA"/>
</dbReference>
<dbReference type="RefSeq" id="WP_018026514.1">
    <property type="nucleotide sequence ID" value="NZ_JRNI01000006.1"/>
</dbReference>
<dbReference type="Gene3D" id="3.30.1130.10">
    <property type="match status" value="1"/>
</dbReference>
<dbReference type="SUPFAM" id="SSF55620">
    <property type="entry name" value="Tetrahydrobiopterin biosynthesis enzymes-like"/>
    <property type="match status" value="1"/>
</dbReference>
<comment type="pathway">
    <text evidence="2 6">Cofactor biosynthesis; tetrahydrofolate biosynthesis; 2-amino-4-hydroxy-6-hydroxymethyl-7,8-dihydropteridine diphosphate from 7,8-dihydroneopterin triphosphate: step 3/4.</text>
</comment>
<keyword evidence="5 6" id="KW-0456">Lyase</keyword>
<comment type="catalytic activity">
    <reaction evidence="1 6">
        <text>7,8-dihydroneopterin = 6-hydroxymethyl-7,8-dihydropterin + glycolaldehyde</text>
        <dbReference type="Rhea" id="RHEA:10540"/>
        <dbReference type="ChEBI" id="CHEBI:17001"/>
        <dbReference type="ChEBI" id="CHEBI:17071"/>
        <dbReference type="ChEBI" id="CHEBI:44841"/>
        <dbReference type="EC" id="4.1.2.25"/>
    </reaction>
</comment>
<keyword evidence="4 6" id="KW-0289">Folate biosynthesis</keyword>